<reference evidence="1 2" key="1">
    <citation type="submission" date="2020-08" db="EMBL/GenBank/DDBJ databases">
        <title>Genome sequence of Erysipelothrix inopinata DSM 15511T.</title>
        <authorList>
            <person name="Hyun D.-W."/>
            <person name="Bae J.-W."/>
        </authorList>
    </citation>
    <scope>NUCLEOTIDE SEQUENCE [LARGE SCALE GENOMIC DNA]</scope>
    <source>
        <strain evidence="1 2">DSM 15511</strain>
    </source>
</reference>
<dbReference type="RefSeq" id="WP_187533938.1">
    <property type="nucleotide sequence ID" value="NZ_CBCSHU010000008.1"/>
</dbReference>
<gene>
    <name evidence="1" type="ORF">H9L01_00075</name>
</gene>
<dbReference type="KEGG" id="eio:H9L01_00075"/>
<accession>A0A7G9RYZ2</accession>
<evidence type="ECO:0000313" key="1">
    <source>
        <dbReference type="EMBL" id="QNN60817.1"/>
    </source>
</evidence>
<evidence type="ECO:0000313" key="2">
    <source>
        <dbReference type="Proteomes" id="UP000515928"/>
    </source>
</evidence>
<keyword evidence="2" id="KW-1185">Reference proteome</keyword>
<dbReference type="EMBL" id="CP060715">
    <property type="protein sequence ID" value="QNN60817.1"/>
    <property type="molecule type" value="Genomic_DNA"/>
</dbReference>
<dbReference type="AlphaFoldDB" id="A0A7G9RYZ2"/>
<sequence>MKVIVTMISGREFKLDDDCFINEVSVGQSHKVSRIIYNFTTTVSDNRMIHFTTPDGDYLIPVTSIEMISIKEN</sequence>
<protein>
    <submittedName>
        <fullName evidence="1">Uncharacterized protein</fullName>
    </submittedName>
</protein>
<proteinExistence type="predicted"/>
<organism evidence="1 2">
    <name type="scientific">Erysipelothrix inopinata</name>
    <dbReference type="NCBI Taxonomy" id="225084"/>
    <lineage>
        <taxon>Bacteria</taxon>
        <taxon>Bacillati</taxon>
        <taxon>Bacillota</taxon>
        <taxon>Erysipelotrichia</taxon>
        <taxon>Erysipelotrichales</taxon>
        <taxon>Erysipelotrichaceae</taxon>
        <taxon>Erysipelothrix</taxon>
    </lineage>
</organism>
<name>A0A7G9RYZ2_9FIRM</name>
<dbReference type="Proteomes" id="UP000515928">
    <property type="component" value="Chromosome"/>
</dbReference>